<name>Z9JXM7_9MICO</name>
<dbReference type="EMBL" id="JDYK01000002">
    <property type="protein sequence ID" value="EWS82517.1"/>
    <property type="molecule type" value="Genomic_DNA"/>
</dbReference>
<dbReference type="STRING" id="396014.BF93_05605"/>
<dbReference type="Proteomes" id="UP000023067">
    <property type="component" value="Unassembled WGS sequence"/>
</dbReference>
<evidence type="ECO:0000256" key="1">
    <source>
        <dbReference type="SAM" id="MobiDB-lite"/>
    </source>
</evidence>
<keyword evidence="4" id="KW-1185">Reference proteome</keyword>
<dbReference type="AlphaFoldDB" id="Z9JXM7"/>
<dbReference type="SUPFAM" id="SSF54593">
    <property type="entry name" value="Glyoxalase/Bleomycin resistance protein/Dihydroxybiphenyl dioxygenase"/>
    <property type="match status" value="1"/>
</dbReference>
<dbReference type="PANTHER" id="PTHR35908">
    <property type="entry name" value="HYPOTHETICAL FUSION PROTEIN"/>
    <property type="match status" value="1"/>
</dbReference>
<reference evidence="3 4" key="1">
    <citation type="submission" date="2014-02" db="EMBL/GenBank/DDBJ databases">
        <title>Genome sequence of Brachybacterium phenoliresistens strain W13A50.</title>
        <authorList>
            <person name="Wang X."/>
        </authorList>
    </citation>
    <scope>NUCLEOTIDE SEQUENCE [LARGE SCALE GENOMIC DNA]</scope>
    <source>
        <strain evidence="3 4">W13A50</strain>
    </source>
</reference>
<dbReference type="RefSeq" id="WP_198025314.1">
    <property type="nucleotide sequence ID" value="NZ_KK069988.1"/>
</dbReference>
<feature type="domain" description="Glyoxalase-like" evidence="2">
    <location>
        <begin position="38"/>
        <end position="144"/>
    </location>
</feature>
<dbReference type="PANTHER" id="PTHR35908:SF1">
    <property type="entry name" value="CONSERVED PROTEIN"/>
    <property type="match status" value="1"/>
</dbReference>
<feature type="region of interest" description="Disordered" evidence="1">
    <location>
        <begin position="1"/>
        <end position="29"/>
    </location>
</feature>
<accession>Z9JXM7</accession>
<dbReference type="PATRIC" id="fig|396014.3.peg.122"/>
<dbReference type="eggNOG" id="COG0346">
    <property type="taxonomic scope" value="Bacteria"/>
</dbReference>
<evidence type="ECO:0000313" key="3">
    <source>
        <dbReference type="EMBL" id="EWS82517.1"/>
    </source>
</evidence>
<dbReference type="HOGENOM" id="CLU_108054_2_1_11"/>
<proteinExistence type="predicted"/>
<organism evidence="3 4">
    <name type="scientific">Brachybacterium phenoliresistens</name>
    <dbReference type="NCBI Taxonomy" id="396014"/>
    <lineage>
        <taxon>Bacteria</taxon>
        <taxon>Bacillati</taxon>
        <taxon>Actinomycetota</taxon>
        <taxon>Actinomycetes</taxon>
        <taxon>Micrococcales</taxon>
        <taxon>Dermabacteraceae</taxon>
        <taxon>Brachybacterium</taxon>
    </lineage>
</organism>
<dbReference type="Pfam" id="PF18029">
    <property type="entry name" value="Glyoxalase_6"/>
    <property type="match status" value="1"/>
</dbReference>
<sequence length="150" mass="15688">MNTAPADDTTTPADAAPQDAASQEAASSPDPVARLAMMTLDAAETAPMAAFWHGVLGWPISYQDEDYAMLTGPSSALGIGRIPDFQPPAWPDAGLKQYHLDLAVTDLEAAAARCVELGATRPVQQPGSTWIVLLDPAGHPFCLTDASAWG</sequence>
<dbReference type="InterPro" id="IPR029068">
    <property type="entry name" value="Glyas_Bleomycin-R_OHBP_Dase"/>
</dbReference>
<dbReference type="Gene3D" id="3.10.180.10">
    <property type="entry name" value="2,3-Dihydroxybiphenyl 1,2-Dioxygenase, domain 1"/>
    <property type="match status" value="1"/>
</dbReference>
<comment type="caution">
    <text evidence="3">The sequence shown here is derived from an EMBL/GenBank/DDBJ whole genome shotgun (WGS) entry which is preliminary data.</text>
</comment>
<evidence type="ECO:0000313" key="4">
    <source>
        <dbReference type="Proteomes" id="UP000023067"/>
    </source>
</evidence>
<protein>
    <submittedName>
        <fullName evidence="3">Glyoxalase</fullName>
    </submittedName>
</protein>
<gene>
    <name evidence="3" type="ORF">BF93_05605</name>
</gene>
<evidence type="ECO:0000259" key="2">
    <source>
        <dbReference type="Pfam" id="PF18029"/>
    </source>
</evidence>
<dbReference type="InterPro" id="IPR041581">
    <property type="entry name" value="Glyoxalase_6"/>
</dbReference>